<dbReference type="CDD" id="cd19086">
    <property type="entry name" value="AKR_AKR11C1"/>
    <property type="match status" value="1"/>
</dbReference>
<dbReference type="PANTHER" id="PTHR43312:SF1">
    <property type="entry name" value="NADP-DEPENDENT OXIDOREDUCTASE DOMAIN-CONTAINING PROTEIN"/>
    <property type="match status" value="1"/>
</dbReference>
<evidence type="ECO:0000313" key="2">
    <source>
        <dbReference type="EMBL" id="UOQ47520.1"/>
    </source>
</evidence>
<evidence type="ECO:0000259" key="1">
    <source>
        <dbReference type="Pfam" id="PF00248"/>
    </source>
</evidence>
<sequence length="304" mass="34242">MEKKQLGKSDLMVSSIALGCMSLGTDSKQAVNVIDEALDLGINYLDTADLYDQGLNEEMVGKAIENKRKDIILATKVGNHLKEDGSWFWDPSKSYIKEQVKKSLKRLRTDYIDLYQLHGGTIEDPIPETIEAFEELVKEGVIRYYGISSIRPNVIREFMNKSNIVSVMMQYSILDRRPEEIMLKELADQQISVVTRGSLAKGMLSQNGPDIIEQKAHKGYLDYDQSNLNDTVSQLQQLLRPNQTLNGLALNYVLNNQAVTSVVSGASGTEQLRENVEAINQSFNQEQLDKTKSIALANTYHQHR</sequence>
<proteinExistence type="predicted"/>
<name>A0ABY4ET47_9BACI</name>
<dbReference type="Gene3D" id="3.20.20.100">
    <property type="entry name" value="NADP-dependent oxidoreductase domain"/>
    <property type="match status" value="1"/>
</dbReference>
<dbReference type="InterPro" id="IPR020471">
    <property type="entry name" value="AKR"/>
</dbReference>
<reference evidence="2 3" key="1">
    <citation type="submission" date="2022-04" db="EMBL/GenBank/DDBJ databases">
        <title>Gracilibacillus sp. isolated from saltern.</title>
        <authorList>
            <person name="Won M."/>
            <person name="Lee C.-M."/>
            <person name="Woen H.-Y."/>
            <person name="Kwon S.-W."/>
        </authorList>
    </citation>
    <scope>NUCLEOTIDE SEQUENCE [LARGE SCALE GENOMIC DNA]</scope>
    <source>
        <strain evidence="2 3">SSWR10-1</strain>
    </source>
</reference>
<organism evidence="2 3">
    <name type="scientific">Gracilibacillus caseinilyticus</name>
    <dbReference type="NCBI Taxonomy" id="2932256"/>
    <lineage>
        <taxon>Bacteria</taxon>
        <taxon>Bacillati</taxon>
        <taxon>Bacillota</taxon>
        <taxon>Bacilli</taxon>
        <taxon>Bacillales</taxon>
        <taxon>Bacillaceae</taxon>
        <taxon>Gracilibacillus</taxon>
    </lineage>
</organism>
<dbReference type="PANTHER" id="PTHR43312">
    <property type="entry name" value="D-THREO-ALDOSE 1-DEHYDROGENASE"/>
    <property type="match status" value="1"/>
</dbReference>
<gene>
    <name evidence="2" type="ORF">MUN88_15835</name>
</gene>
<accession>A0ABY4ET47</accession>
<feature type="domain" description="NADP-dependent oxidoreductase" evidence="1">
    <location>
        <begin position="16"/>
        <end position="294"/>
    </location>
</feature>
<keyword evidence="3" id="KW-1185">Reference proteome</keyword>
<dbReference type="InterPro" id="IPR053135">
    <property type="entry name" value="AKR2_Oxidoreductase"/>
</dbReference>
<dbReference type="InterPro" id="IPR023210">
    <property type="entry name" value="NADP_OxRdtase_dom"/>
</dbReference>
<dbReference type="RefSeq" id="WP_244716747.1">
    <property type="nucleotide sequence ID" value="NZ_CP095072.1"/>
</dbReference>
<dbReference type="PRINTS" id="PR00069">
    <property type="entry name" value="ALDKETRDTASE"/>
</dbReference>
<dbReference type="EMBL" id="CP095072">
    <property type="protein sequence ID" value="UOQ47520.1"/>
    <property type="molecule type" value="Genomic_DNA"/>
</dbReference>
<dbReference type="Proteomes" id="UP000831782">
    <property type="component" value="Chromosome"/>
</dbReference>
<dbReference type="InterPro" id="IPR036812">
    <property type="entry name" value="NAD(P)_OxRdtase_dom_sf"/>
</dbReference>
<evidence type="ECO:0000313" key="3">
    <source>
        <dbReference type="Proteomes" id="UP000831782"/>
    </source>
</evidence>
<dbReference type="SUPFAM" id="SSF51430">
    <property type="entry name" value="NAD(P)-linked oxidoreductase"/>
    <property type="match status" value="1"/>
</dbReference>
<protein>
    <submittedName>
        <fullName evidence="2">Aldo/keto reductase</fullName>
    </submittedName>
</protein>
<dbReference type="Pfam" id="PF00248">
    <property type="entry name" value="Aldo_ket_red"/>
    <property type="match status" value="1"/>
</dbReference>